<evidence type="ECO:0000313" key="3">
    <source>
        <dbReference type="Proteomes" id="UP000007177"/>
    </source>
</evidence>
<dbReference type="EMBL" id="CP002987">
    <property type="protein sequence ID" value="AFA48411.1"/>
    <property type="molecule type" value="Genomic_DNA"/>
</dbReference>
<name>H6LH73_ACEWD</name>
<dbReference type="PANTHER" id="PTHR45138:SF9">
    <property type="entry name" value="DIGUANYLATE CYCLASE DGCM-RELATED"/>
    <property type="match status" value="1"/>
</dbReference>
<dbReference type="GO" id="GO:0005886">
    <property type="term" value="C:plasma membrane"/>
    <property type="evidence" value="ECO:0007669"/>
    <property type="project" value="TreeGrafter"/>
</dbReference>
<dbReference type="GO" id="GO:0043709">
    <property type="term" value="P:cell adhesion involved in single-species biofilm formation"/>
    <property type="evidence" value="ECO:0007669"/>
    <property type="project" value="TreeGrafter"/>
</dbReference>
<evidence type="ECO:0000313" key="2">
    <source>
        <dbReference type="EMBL" id="AFA48411.1"/>
    </source>
</evidence>
<dbReference type="Gene3D" id="3.30.70.270">
    <property type="match status" value="1"/>
</dbReference>
<dbReference type="RefSeq" id="WP_014356014.1">
    <property type="nucleotide sequence ID" value="NC_016894.1"/>
</dbReference>
<dbReference type="Proteomes" id="UP000007177">
    <property type="component" value="Chromosome"/>
</dbReference>
<dbReference type="eggNOG" id="COG3706">
    <property type="taxonomic scope" value="Bacteria"/>
</dbReference>
<dbReference type="InterPro" id="IPR043128">
    <property type="entry name" value="Rev_trsase/Diguanyl_cyclase"/>
</dbReference>
<feature type="domain" description="GGDEF" evidence="1">
    <location>
        <begin position="47"/>
        <end position="175"/>
    </location>
</feature>
<evidence type="ECO:0000259" key="1">
    <source>
        <dbReference type="PROSITE" id="PS50887"/>
    </source>
</evidence>
<keyword evidence="3" id="KW-1185">Reference proteome</keyword>
<dbReference type="GO" id="GO:1902201">
    <property type="term" value="P:negative regulation of bacterial-type flagellum-dependent cell motility"/>
    <property type="evidence" value="ECO:0007669"/>
    <property type="project" value="TreeGrafter"/>
</dbReference>
<dbReference type="NCBIfam" id="TIGR00254">
    <property type="entry name" value="GGDEF"/>
    <property type="match status" value="1"/>
</dbReference>
<dbReference type="PROSITE" id="PS50887">
    <property type="entry name" value="GGDEF"/>
    <property type="match status" value="1"/>
</dbReference>
<accession>H6LH73</accession>
<protein>
    <submittedName>
        <fullName evidence="2">Response regulator receiver modulated diguanylate cyclase</fullName>
    </submittedName>
</protein>
<dbReference type="STRING" id="931626.Awo_c16290"/>
<dbReference type="OrthoDB" id="9759607at2"/>
<proteinExistence type="predicted"/>
<dbReference type="SMART" id="SM00267">
    <property type="entry name" value="GGDEF"/>
    <property type="match status" value="1"/>
</dbReference>
<dbReference type="AlphaFoldDB" id="H6LH73"/>
<gene>
    <name evidence="2" type="ordered locus">Awo_c16290</name>
</gene>
<dbReference type="KEGG" id="awo:Awo_c16290"/>
<dbReference type="InterPro" id="IPR029787">
    <property type="entry name" value="Nucleotide_cyclase"/>
</dbReference>
<sequence>MNKFDDLNNMSDIDNPEFFDPTTHIISRQKFDAMLSHEIERAKETIRYLSLLIIDINAFDQYINTYGRLAADNCSHQIALALTGIFKRSGDLVAKWSNTEFICLLSDTDSIGAIKMAEKAKKTIADLNIVHAKSSADEVVTLSVGIATSILTENITSDELLQKAKQSLLAARKDS</sequence>
<reference evidence="3" key="1">
    <citation type="submission" date="2011-07" db="EMBL/GenBank/DDBJ databases">
        <title>Complete genome sequence of Acetobacterium woodii.</title>
        <authorList>
            <person name="Poehlein A."/>
            <person name="Schmidt S."/>
            <person name="Kaster A.-K."/>
            <person name="Goenrich M."/>
            <person name="Vollmers J."/>
            <person name="Thuermer A."/>
            <person name="Gottschalk G."/>
            <person name="Thauer R.K."/>
            <person name="Daniel R."/>
            <person name="Mueller V."/>
        </authorList>
    </citation>
    <scope>NUCLEOTIDE SEQUENCE [LARGE SCALE GENOMIC DNA]</scope>
    <source>
        <strain evidence="3">ATCC 29683 / DSM 1030 / JCM 2381 / KCTC 1655 / WB1</strain>
    </source>
</reference>
<dbReference type="InterPro" id="IPR050469">
    <property type="entry name" value="Diguanylate_Cyclase"/>
</dbReference>
<dbReference type="Pfam" id="PF00990">
    <property type="entry name" value="GGDEF"/>
    <property type="match status" value="1"/>
</dbReference>
<dbReference type="GO" id="GO:0052621">
    <property type="term" value="F:diguanylate cyclase activity"/>
    <property type="evidence" value="ECO:0007669"/>
    <property type="project" value="TreeGrafter"/>
</dbReference>
<reference evidence="2 3" key="2">
    <citation type="journal article" date="2012" name="PLoS ONE">
        <title>An ancient pathway combining carbon dioxide fixation with the generation and utilization of a sodium ion gradient for ATP synthesis.</title>
        <authorList>
            <person name="Poehlein A."/>
            <person name="Schmidt S."/>
            <person name="Kaster A.K."/>
            <person name="Goenrich M."/>
            <person name="Vollmers J."/>
            <person name="Thurmer A."/>
            <person name="Bertsch J."/>
            <person name="Schuchmann K."/>
            <person name="Voigt B."/>
            <person name="Hecker M."/>
            <person name="Daniel R."/>
            <person name="Thauer R.K."/>
            <person name="Gottschalk G."/>
            <person name="Muller V."/>
        </authorList>
    </citation>
    <scope>NUCLEOTIDE SEQUENCE [LARGE SCALE GENOMIC DNA]</scope>
    <source>
        <strain evidence="3">ATCC 29683 / DSM 1030 / JCM 2381 / KCTC 1655 / WB1</strain>
    </source>
</reference>
<dbReference type="SUPFAM" id="SSF55073">
    <property type="entry name" value="Nucleotide cyclase"/>
    <property type="match status" value="1"/>
</dbReference>
<dbReference type="PANTHER" id="PTHR45138">
    <property type="entry name" value="REGULATORY COMPONENTS OF SENSORY TRANSDUCTION SYSTEM"/>
    <property type="match status" value="1"/>
</dbReference>
<dbReference type="HOGENOM" id="CLU_000445_11_16_9"/>
<dbReference type="InterPro" id="IPR000160">
    <property type="entry name" value="GGDEF_dom"/>
</dbReference>
<dbReference type="CDD" id="cd01949">
    <property type="entry name" value="GGDEF"/>
    <property type="match status" value="1"/>
</dbReference>
<organism evidence="2 3">
    <name type="scientific">Acetobacterium woodii (strain ATCC 29683 / DSM 1030 / JCM 2381 / KCTC 1655 / WB1)</name>
    <dbReference type="NCBI Taxonomy" id="931626"/>
    <lineage>
        <taxon>Bacteria</taxon>
        <taxon>Bacillati</taxon>
        <taxon>Bacillota</taxon>
        <taxon>Clostridia</taxon>
        <taxon>Eubacteriales</taxon>
        <taxon>Eubacteriaceae</taxon>
        <taxon>Acetobacterium</taxon>
    </lineage>
</organism>